<reference evidence="9" key="1">
    <citation type="journal article" date="2014" name="Int. J. Syst. Evol. Microbiol.">
        <title>Complete genome sequence of Corynebacterium casei LMG S-19264T (=DSM 44701T), isolated from a smear-ripened cheese.</title>
        <authorList>
            <consortium name="US DOE Joint Genome Institute (JGI-PGF)"/>
            <person name="Walter F."/>
            <person name="Albersmeier A."/>
            <person name="Kalinowski J."/>
            <person name="Ruckert C."/>
        </authorList>
    </citation>
    <scope>NUCLEOTIDE SEQUENCE</scope>
    <source>
        <strain evidence="9">CCM 8606</strain>
    </source>
</reference>
<feature type="compositionally biased region" description="Low complexity" evidence="6">
    <location>
        <begin position="8"/>
        <end position="34"/>
    </location>
</feature>
<dbReference type="PANTHER" id="PTHR43840">
    <property type="entry name" value="MITOCHONDRIAL METAL TRANSPORTER 1-RELATED"/>
    <property type="match status" value="1"/>
</dbReference>
<dbReference type="GO" id="GO:0015341">
    <property type="term" value="F:zinc efflux antiporter activity"/>
    <property type="evidence" value="ECO:0007669"/>
    <property type="project" value="TreeGrafter"/>
</dbReference>
<dbReference type="InterPro" id="IPR050291">
    <property type="entry name" value="CDF_Transporter"/>
</dbReference>
<keyword evidence="5 7" id="KW-0472">Membrane</keyword>
<keyword evidence="3 7" id="KW-0812">Transmembrane</keyword>
<proteinExistence type="predicted"/>
<feature type="region of interest" description="Disordered" evidence="6">
    <location>
        <begin position="1"/>
        <end position="34"/>
    </location>
</feature>
<keyword evidence="2" id="KW-0813">Transport</keyword>
<dbReference type="GO" id="GO:0015086">
    <property type="term" value="F:cadmium ion transmembrane transporter activity"/>
    <property type="evidence" value="ECO:0007669"/>
    <property type="project" value="TreeGrafter"/>
</dbReference>
<dbReference type="PANTHER" id="PTHR43840:SF15">
    <property type="entry name" value="MITOCHONDRIAL METAL TRANSPORTER 1-RELATED"/>
    <property type="match status" value="1"/>
</dbReference>
<feature type="transmembrane region" description="Helical" evidence="7">
    <location>
        <begin position="97"/>
        <end position="117"/>
    </location>
</feature>
<evidence type="ECO:0000256" key="1">
    <source>
        <dbReference type="ARBA" id="ARBA00004141"/>
    </source>
</evidence>
<comment type="caution">
    <text evidence="9">The sequence shown here is derived from an EMBL/GenBank/DDBJ whole genome shotgun (WGS) entry which is preliminary data.</text>
</comment>
<evidence type="ECO:0000313" key="9">
    <source>
        <dbReference type="EMBL" id="GGI15133.1"/>
    </source>
</evidence>
<evidence type="ECO:0000259" key="8">
    <source>
        <dbReference type="Pfam" id="PF01545"/>
    </source>
</evidence>
<feature type="domain" description="Cation efflux protein transmembrane" evidence="8">
    <location>
        <begin position="72"/>
        <end position="278"/>
    </location>
</feature>
<dbReference type="Proteomes" id="UP000619536">
    <property type="component" value="Unassembled WGS sequence"/>
</dbReference>
<dbReference type="AlphaFoldDB" id="A0A8J3AIQ4"/>
<reference evidence="9" key="2">
    <citation type="submission" date="2020-09" db="EMBL/GenBank/DDBJ databases">
        <authorList>
            <person name="Sun Q."/>
            <person name="Sedlacek I."/>
        </authorList>
    </citation>
    <scope>NUCLEOTIDE SEQUENCE</scope>
    <source>
        <strain evidence="9">CCM 8606</strain>
    </source>
</reference>
<dbReference type="GO" id="GO:0015093">
    <property type="term" value="F:ferrous iron transmembrane transporter activity"/>
    <property type="evidence" value="ECO:0007669"/>
    <property type="project" value="TreeGrafter"/>
</dbReference>
<dbReference type="EMBL" id="BMDH01000005">
    <property type="protein sequence ID" value="GGI15133.1"/>
    <property type="molecule type" value="Genomic_DNA"/>
</dbReference>
<sequence length="361" mass="39272">MPLNAHLQSSTTSTISSITTQHHTSENTTSINTTSVDIANTHSVPTASKPLEGKATANKATDIKSIERKALRIGIAINILMVLAGYSVFMITGLKAMFLDASFTVISVVSGIIAVILSRKSGRTSERFPRGMFALEPMYAIAKAMFTLSLLIFAVLDASSVAVEWLLYGEGEPIKAEPVLVYEIITVLMCAGLLALYKHYDARIRGASTMVQAEMNSTFIDGAISLGIGIAALAIVLLPQNAAFAWIHYTGDFWITLVIALCAIKEPVGVLKAAFIELVGGVHTDSDVQQLVEEYAVQHIPEQTEFEQVLVFKTGMNYRIDVQLRAVGTHLDVVHMLACKRTLEHELTRQLGLVDVDFAFD</sequence>
<dbReference type="GO" id="GO:0005886">
    <property type="term" value="C:plasma membrane"/>
    <property type="evidence" value="ECO:0007669"/>
    <property type="project" value="TreeGrafter"/>
</dbReference>
<feature type="transmembrane region" description="Helical" evidence="7">
    <location>
        <begin position="218"/>
        <end position="238"/>
    </location>
</feature>
<dbReference type="Pfam" id="PF01545">
    <property type="entry name" value="Cation_efflux"/>
    <property type="match status" value="1"/>
</dbReference>
<comment type="subcellular location">
    <subcellularLocation>
        <location evidence="1">Membrane</location>
        <topology evidence="1">Multi-pass membrane protein</topology>
    </subcellularLocation>
</comment>
<evidence type="ECO:0000313" key="10">
    <source>
        <dbReference type="Proteomes" id="UP000619536"/>
    </source>
</evidence>
<dbReference type="InterPro" id="IPR027469">
    <property type="entry name" value="Cation_efflux_TMD_sf"/>
</dbReference>
<dbReference type="InterPro" id="IPR058533">
    <property type="entry name" value="Cation_efflux_TM"/>
</dbReference>
<evidence type="ECO:0000256" key="6">
    <source>
        <dbReference type="SAM" id="MobiDB-lite"/>
    </source>
</evidence>
<evidence type="ECO:0000256" key="2">
    <source>
        <dbReference type="ARBA" id="ARBA00022448"/>
    </source>
</evidence>
<keyword evidence="4 7" id="KW-1133">Transmembrane helix</keyword>
<gene>
    <name evidence="9" type="ORF">GCM10007377_14380</name>
</gene>
<evidence type="ECO:0000256" key="4">
    <source>
        <dbReference type="ARBA" id="ARBA00022989"/>
    </source>
</evidence>
<evidence type="ECO:0000256" key="7">
    <source>
        <dbReference type="SAM" id="Phobius"/>
    </source>
</evidence>
<feature type="transmembrane region" description="Helical" evidence="7">
    <location>
        <begin position="179"/>
        <end position="197"/>
    </location>
</feature>
<dbReference type="SUPFAM" id="SSF161111">
    <property type="entry name" value="Cation efflux protein transmembrane domain-like"/>
    <property type="match status" value="1"/>
</dbReference>
<name>A0A8J3AIQ4_9BIFI</name>
<feature type="transmembrane region" description="Helical" evidence="7">
    <location>
        <begin position="138"/>
        <end position="159"/>
    </location>
</feature>
<dbReference type="RefSeq" id="WP_188355609.1">
    <property type="nucleotide sequence ID" value="NZ_BMDH01000005.1"/>
</dbReference>
<evidence type="ECO:0000256" key="5">
    <source>
        <dbReference type="ARBA" id="ARBA00023136"/>
    </source>
</evidence>
<accession>A0A8J3AIQ4</accession>
<keyword evidence="10" id="KW-1185">Reference proteome</keyword>
<dbReference type="GO" id="GO:0006882">
    <property type="term" value="P:intracellular zinc ion homeostasis"/>
    <property type="evidence" value="ECO:0007669"/>
    <property type="project" value="TreeGrafter"/>
</dbReference>
<organism evidence="9 10">
    <name type="scientific">Galliscardovia ingluviei</name>
    <dbReference type="NCBI Taxonomy" id="1769422"/>
    <lineage>
        <taxon>Bacteria</taxon>
        <taxon>Bacillati</taxon>
        <taxon>Actinomycetota</taxon>
        <taxon>Actinomycetes</taxon>
        <taxon>Bifidobacteriales</taxon>
        <taxon>Bifidobacteriaceae</taxon>
        <taxon>Galliscardovia</taxon>
    </lineage>
</organism>
<dbReference type="Gene3D" id="1.20.1510.10">
    <property type="entry name" value="Cation efflux protein transmembrane domain"/>
    <property type="match status" value="1"/>
</dbReference>
<feature type="transmembrane region" description="Helical" evidence="7">
    <location>
        <begin position="244"/>
        <end position="264"/>
    </location>
</feature>
<evidence type="ECO:0000256" key="3">
    <source>
        <dbReference type="ARBA" id="ARBA00022692"/>
    </source>
</evidence>
<protein>
    <submittedName>
        <fullName evidence="9">Cobalt transporter</fullName>
    </submittedName>
</protein>
<feature type="transmembrane region" description="Helical" evidence="7">
    <location>
        <begin position="73"/>
        <end position="91"/>
    </location>
</feature>